<comment type="caution">
    <text evidence="1">The sequence shown here is derived from an EMBL/GenBank/DDBJ whole genome shotgun (WGS) entry which is preliminary data.</text>
</comment>
<organism evidence="1 2">
    <name type="scientific">Parthenolecanium corni</name>
    <dbReference type="NCBI Taxonomy" id="536013"/>
    <lineage>
        <taxon>Eukaryota</taxon>
        <taxon>Metazoa</taxon>
        <taxon>Ecdysozoa</taxon>
        <taxon>Arthropoda</taxon>
        <taxon>Hexapoda</taxon>
        <taxon>Insecta</taxon>
        <taxon>Pterygota</taxon>
        <taxon>Neoptera</taxon>
        <taxon>Paraneoptera</taxon>
        <taxon>Hemiptera</taxon>
        <taxon>Sternorrhyncha</taxon>
        <taxon>Coccoidea</taxon>
        <taxon>Coccidae</taxon>
        <taxon>Parthenolecanium</taxon>
    </lineage>
</organism>
<sequence>MLGFPCQPPSLLIPFAHIDIPISISSQQLSTGKFSLYEKVKNFISLQITELVDEIAELENSVDDDIVDDRNLPQFSDPLVIGNFDRVPILIANDGLEKIDFSGVEFHGLRSAATAKYKIDNNKKEVILSIPLSKAEVTGNYAAFNSSGIFTFRLLDNVTYTQTTHYSYSQNGGPVRQLQLKTSQAVVQFDNSSVEFESTNIGIFDDSLLRGDRTIGLIIGESVFSKVFEEVDPKMAQNVERVIQNWLNVIVNRFDSGLHNVVNKIHEAIPDNEAIQVELGIQNPEFEYNETKIKISSIKLNGIENFYLNESIVYKVGFYIAADFRFLVPTPNVSVIFTYQDGDFKKQVIGEYAVKHILVDLVLGKDSIGVYGVELQNCVFGVAQVQPYLGQFLGKNNFEEGLIKNSTSQIYPHIAGAIEEFFATEVYHWVSRRAGEPKYFQRLRKTDTNFSDKTQRYYEIEVLAMPIRRKKQFG</sequence>
<dbReference type="Proteomes" id="UP001367676">
    <property type="component" value="Unassembled WGS sequence"/>
</dbReference>
<reference evidence="1 2" key="1">
    <citation type="submission" date="2024-03" db="EMBL/GenBank/DDBJ databases">
        <title>Adaptation during the transition from Ophiocordyceps entomopathogen to insect associate is accompanied by gene loss and intensified selection.</title>
        <authorList>
            <person name="Ward C.M."/>
            <person name="Onetto C.A."/>
            <person name="Borneman A.R."/>
        </authorList>
    </citation>
    <scope>NUCLEOTIDE SEQUENCE [LARGE SCALE GENOMIC DNA]</scope>
    <source>
        <strain evidence="1">AWRI1</strain>
        <tissue evidence="1">Single Adult Female</tissue>
    </source>
</reference>
<dbReference type="EMBL" id="JBBCAQ010000033">
    <property type="protein sequence ID" value="KAK7582502.1"/>
    <property type="molecule type" value="Genomic_DNA"/>
</dbReference>
<dbReference type="AlphaFoldDB" id="A0AAN9TFS2"/>
<dbReference type="InterPro" id="IPR038606">
    <property type="entry name" value="To_sf"/>
</dbReference>
<protein>
    <submittedName>
        <fullName evidence="1">Uncharacterized protein</fullName>
    </submittedName>
</protein>
<name>A0AAN9TFS2_9HEMI</name>
<evidence type="ECO:0000313" key="1">
    <source>
        <dbReference type="EMBL" id="KAK7582502.1"/>
    </source>
</evidence>
<keyword evidence="2" id="KW-1185">Reference proteome</keyword>
<dbReference type="Gene3D" id="3.15.10.30">
    <property type="entry name" value="Haemolymph juvenile hormone binding protein"/>
    <property type="match status" value="1"/>
</dbReference>
<proteinExistence type="predicted"/>
<evidence type="ECO:0000313" key="2">
    <source>
        <dbReference type="Proteomes" id="UP001367676"/>
    </source>
</evidence>
<gene>
    <name evidence="1" type="ORF">V9T40_013947</name>
</gene>
<accession>A0AAN9TFS2</accession>